<comment type="function">
    <text evidence="7">Catalyzes the attachment of isoleucine to tRNA(Ile). As IleRS can inadvertently accommodate and process structurally similar amino acids such as valine, to avoid such errors it has two additional distinct tRNA(Ile)-dependent editing activities. One activity is designated as 'pretransfer' editing and involves the hydrolysis of activated Val-AMP. The other activity is designated 'posttransfer' editing and involves deacylation of mischarged Val-tRNA(Ile).</text>
</comment>
<evidence type="ECO:0000256" key="1">
    <source>
        <dbReference type="ARBA" id="ARBA00013165"/>
    </source>
</evidence>
<dbReference type="GO" id="GO:0006428">
    <property type="term" value="P:isoleucyl-tRNA aminoacylation"/>
    <property type="evidence" value="ECO:0007669"/>
    <property type="project" value="InterPro"/>
</dbReference>
<dbReference type="GO" id="GO:0002161">
    <property type="term" value="F:aminoacyl-tRNA deacylase activity"/>
    <property type="evidence" value="ECO:0007669"/>
    <property type="project" value="InterPro"/>
</dbReference>
<evidence type="ECO:0000256" key="6">
    <source>
        <dbReference type="ARBA" id="ARBA00023146"/>
    </source>
</evidence>
<dbReference type="PRINTS" id="PR00984">
    <property type="entry name" value="TRNASYNTHILE"/>
</dbReference>
<evidence type="ECO:0000256" key="4">
    <source>
        <dbReference type="ARBA" id="ARBA00022840"/>
    </source>
</evidence>
<dbReference type="Pfam" id="PF08264">
    <property type="entry name" value="Anticodon_1"/>
    <property type="match status" value="1"/>
</dbReference>
<evidence type="ECO:0000313" key="11">
    <source>
        <dbReference type="EMBL" id="OGG11087.1"/>
    </source>
</evidence>
<keyword evidence="4" id="KW-0067">ATP-binding</keyword>
<dbReference type="InterPro" id="IPR013155">
    <property type="entry name" value="M/V/L/I-tRNA-synth_anticd-bd"/>
</dbReference>
<feature type="domain" description="Aminoacyl-tRNA synthetase class Ia" evidence="9">
    <location>
        <begin position="5"/>
        <end position="631"/>
    </location>
</feature>
<dbReference type="InterPro" id="IPR033709">
    <property type="entry name" value="Anticodon_Ile_ABEc"/>
</dbReference>
<dbReference type="InterPro" id="IPR014729">
    <property type="entry name" value="Rossmann-like_a/b/a_fold"/>
</dbReference>
<keyword evidence="2" id="KW-0436">Ligase</keyword>
<evidence type="ECO:0000256" key="7">
    <source>
        <dbReference type="ARBA" id="ARBA00025217"/>
    </source>
</evidence>
<dbReference type="GO" id="GO:0000049">
    <property type="term" value="F:tRNA binding"/>
    <property type="evidence" value="ECO:0007669"/>
    <property type="project" value="InterPro"/>
</dbReference>
<dbReference type="SUPFAM" id="SSF47323">
    <property type="entry name" value="Anticodon-binding domain of a subclass of class I aminoacyl-tRNA synthetases"/>
    <property type="match status" value="1"/>
</dbReference>
<protein>
    <recommendedName>
        <fullName evidence="1">isoleucine--tRNA ligase</fullName>
        <ecNumber evidence="1">6.1.1.5</ecNumber>
    </recommendedName>
</protein>
<dbReference type="InterPro" id="IPR002300">
    <property type="entry name" value="aa-tRNA-synth_Ia"/>
</dbReference>
<evidence type="ECO:0000259" key="10">
    <source>
        <dbReference type="Pfam" id="PF08264"/>
    </source>
</evidence>
<dbReference type="SUPFAM" id="SSF52374">
    <property type="entry name" value="Nucleotidylyl transferase"/>
    <property type="match status" value="1"/>
</dbReference>
<comment type="catalytic activity">
    <reaction evidence="8">
        <text>tRNA(Ile) + L-isoleucine + ATP = L-isoleucyl-tRNA(Ile) + AMP + diphosphate</text>
        <dbReference type="Rhea" id="RHEA:11060"/>
        <dbReference type="Rhea" id="RHEA-COMP:9666"/>
        <dbReference type="Rhea" id="RHEA-COMP:9695"/>
        <dbReference type="ChEBI" id="CHEBI:30616"/>
        <dbReference type="ChEBI" id="CHEBI:33019"/>
        <dbReference type="ChEBI" id="CHEBI:58045"/>
        <dbReference type="ChEBI" id="CHEBI:78442"/>
        <dbReference type="ChEBI" id="CHEBI:78528"/>
        <dbReference type="ChEBI" id="CHEBI:456215"/>
        <dbReference type="EC" id="6.1.1.5"/>
    </reaction>
</comment>
<dbReference type="GO" id="GO:0004822">
    <property type="term" value="F:isoleucine-tRNA ligase activity"/>
    <property type="evidence" value="ECO:0007669"/>
    <property type="project" value="UniProtKB-EC"/>
</dbReference>
<dbReference type="PANTHER" id="PTHR42780">
    <property type="entry name" value="SOLEUCYL-TRNA SYNTHETASE"/>
    <property type="match status" value="1"/>
</dbReference>
<dbReference type="SUPFAM" id="SSF50677">
    <property type="entry name" value="ValRS/IleRS/LeuRS editing domain"/>
    <property type="match status" value="1"/>
</dbReference>
<dbReference type="EC" id="6.1.1.5" evidence="1"/>
<dbReference type="GO" id="GO:0005524">
    <property type="term" value="F:ATP binding"/>
    <property type="evidence" value="ECO:0007669"/>
    <property type="project" value="UniProtKB-KW"/>
</dbReference>
<keyword evidence="5" id="KW-0648">Protein biosynthesis</keyword>
<dbReference type="CDD" id="cd07961">
    <property type="entry name" value="Anticodon_Ia_Ile_ABEc"/>
    <property type="match status" value="1"/>
</dbReference>
<sequence>MGVHHAWGRTYKDLWQRFYALRGYKERFQNGFDCQGLWVEVEVEKELGIRNKRDIENLVPGDPTSSKTPLGARKKASVAKFVELCKERVRKFSAIQTEQSKRLGYIVDWNNSYYTMSDENNYMIWYFLKTCFEKGWIYKGRDSVPWCPRCETAISQHEMLTEDYKEVAHKSIYMEFPIVGRPNEFLLVWTTTPWTIPANIAVALDADLDYCLVTGFTGNTFWIVKERVEAVFGKDGNVVKTVKGKELVGLKYKAPFDDLSAVAKLASENPKTFHTVVATDQLILPVTTTEGTGLVHTAVSAGAEDFKLGQKYGLPMLPVIADNADYLPHMGFLAGKNAKKHPELILDYMEAQTKAGKLCVFKIENYTHRYPACWRCKTELVWKVADEWYISMDVKEKAKGKRQNEEKTLREQMMDTARQITWLPAFGLERELDWLANMHDWLISKPNRYWGLALPIYECNKCGWFTVVGSKEELKQKAVSGWNEFEGHSPHKPFIDEVKIKCEKCGEIVSRLNDVGNVWLDAGIVGFSTLVDPATKQLSYTGDKKYWSQWYPADFITESFPGQFKNWFYSMIAMSTVLEKKTCFKSVLGYGSMLGEDGRPMHKSWGNAIEFNEGADKIGVDVMRWMFAKHNPEQNLLFGYRLADETRRKFHLLLWNVYNFFITYANVDEWNPSAEKKQSTNILDQWILSKLNGVIDLVTKSLEGHDPSTAANAIEGFVTDFSQWYVRRSRDRVGPTAEDEESKRAFYETTYDVLTILSRVLAPFVPFLSDELYTHLTQEESVHLSNWPEANKQLINEELEHAMEEARATIVGGHAFRKSEKIKVRQPLAGMEYHAPKQLPKEIEQLMKEELNLKSLRWSAGQGGQGKFTTADLEITPELKAEGDTRELVRQVQILRKEKGCKIDERISVQLPKNYDTLPGKLVENIKRETLASLLTWGESLEISTG</sequence>
<comment type="caution">
    <text evidence="11">The sequence shown here is derived from an EMBL/GenBank/DDBJ whole genome shotgun (WGS) entry which is preliminary data.</text>
</comment>
<feature type="domain" description="Methionyl/Valyl/Leucyl/Isoleucyl-tRNA synthetase anticodon-binding" evidence="10">
    <location>
        <begin position="684"/>
        <end position="828"/>
    </location>
</feature>
<evidence type="ECO:0000256" key="5">
    <source>
        <dbReference type="ARBA" id="ARBA00022917"/>
    </source>
</evidence>
<evidence type="ECO:0000256" key="8">
    <source>
        <dbReference type="ARBA" id="ARBA00048359"/>
    </source>
</evidence>
<evidence type="ECO:0000259" key="9">
    <source>
        <dbReference type="Pfam" id="PF00133"/>
    </source>
</evidence>
<dbReference type="Gene3D" id="1.10.730.10">
    <property type="entry name" value="Isoleucyl-tRNA Synthetase, Domain 1"/>
    <property type="match status" value="1"/>
</dbReference>
<evidence type="ECO:0000313" key="12">
    <source>
        <dbReference type="Proteomes" id="UP000177268"/>
    </source>
</evidence>
<proteinExistence type="predicted"/>
<dbReference type="Pfam" id="PF00133">
    <property type="entry name" value="tRNA-synt_1"/>
    <property type="match status" value="1"/>
</dbReference>
<dbReference type="InterPro" id="IPR023586">
    <property type="entry name" value="Ile-tRNA-ligase_type2"/>
</dbReference>
<evidence type="ECO:0000256" key="3">
    <source>
        <dbReference type="ARBA" id="ARBA00022741"/>
    </source>
</evidence>
<dbReference type="AlphaFoldDB" id="A0A1F5ZG39"/>
<accession>A0A1F5ZG39</accession>
<name>A0A1F5ZG39_9BACT</name>
<keyword evidence="6" id="KW-0030">Aminoacyl-tRNA synthetase</keyword>
<dbReference type="EMBL" id="MFIZ01000037">
    <property type="protein sequence ID" value="OGG11087.1"/>
    <property type="molecule type" value="Genomic_DNA"/>
</dbReference>
<dbReference type="Gene3D" id="3.40.50.620">
    <property type="entry name" value="HUPs"/>
    <property type="match status" value="2"/>
</dbReference>
<gene>
    <name evidence="11" type="ORF">A2Z00_01770</name>
</gene>
<dbReference type="InterPro" id="IPR009008">
    <property type="entry name" value="Val/Leu/Ile-tRNA-synth_edit"/>
</dbReference>
<organism evidence="11 12">
    <name type="scientific">Candidatus Gottesmanbacteria bacterium RBG_13_45_10</name>
    <dbReference type="NCBI Taxonomy" id="1798370"/>
    <lineage>
        <taxon>Bacteria</taxon>
        <taxon>Candidatus Gottesmaniibacteriota</taxon>
    </lineage>
</organism>
<keyword evidence="3" id="KW-0547">Nucleotide-binding</keyword>
<dbReference type="Gene3D" id="3.90.740.10">
    <property type="entry name" value="Valyl/Leucyl/Isoleucyl-tRNA synthetase, editing domain"/>
    <property type="match status" value="1"/>
</dbReference>
<dbReference type="InterPro" id="IPR002301">
    <property type="entry name" value="Ile-tRNA-ligase"/>
</dbReference>
<dbReference type="InterPro" id="IPR009080">
    <property type="entry name" value="tRNAsynth_Ia_anticodon-bd"/>
</dbReference>
<evidence type="ECO:0000256" key="2">
    <source>
        <dbReference type="ARBA" id="ARBA00022598"/>
    </source>
</evidence>
<dbReference type="PANTHER" id="PTHR42780:SF1">
    <property type="entry name" value="ISOLEUCINE--TRNA LIGASE, CYTOPLASMIC"/>
    <property type="match status" value="1"/>
</dbReference>
<dbReference type="Proteomes" id="UP000177268">
    <property type="component" value="Unassembled WGS sequence"/>
</dbReference>
<dbReference type="Pfam" id="PF19302">
    <property type="entry name" value="DUF5915"/>
    <property type="match status" value="1"/>
</dbReference>
<reference evidence="11 12" key="1">
    <citation type="journal article" date="2016" name="Nat. Commun.">
        <title>Thousands of microbial genomes shed light on interconnected biogeochemical processes in an aquifer system.</title>
        <authorList>
            <person name="Anantharaman K."/>
            <person name="Brown C.T."/>
            <person name="Hug L.A."/>
            <person name="Sharon I."/>
            <person name="Castelle C.J."/>
            <person name="Probst A.J."/>
            <person name="Thomas B.C."/>
            <person name="Singh A."/>
            <person name="Wilkins M.J."/>
            <person name="Karaoz U."/>
            <person name="Brodie E.L."/>
            <person name="Williams K.H."/>
            <person name="Hubbard S.S."/>
            <person name="Banfield J.F."/>
        </authorList>
    </citation>
    <scope>NUCLEOTIDE SEQUENCE [LARGE SCALE GENOMIC DNA]</scope>
</reference>
<dbReference type="STRING" id="1798370.A2Z00_01770"/>